<dbReference type="EMBL" id="CABITT030000007">
    <property type="protein sequence ID" value="VVB12101.1"/>
    <property type="molecule type" value="Genomic_DNA"/>
</dbReference>
<keyword evidence="3" id="KW-1185">Reference proteome</keyword>
<dbReference type="Proteomes" id="UP000489600">
    <property type="component" value="Unassembled WGS sequence"/>
</dbReference>
<evidence type="ECO:0000313" key="3">
    <source>
        <dbReference type="Proteomes" id="UP000489600"/>
    </source>
</evidence>
<accession>A0A565CF05</accession>
<dbReference type="AlphaFoldDB" id="A0A565CF05"/>
<protein>
    <submittedName>
        <fullName evidence="2">Uncharacterized protein</fullName>
    </submittedName>
</protein>
<evidence type="ECO:0000256" key="1">
    <source>
        <dbReference type="SAM" id="MobiDB-lite"/>
    </source>
</evidence>
<comment type="caution">
    <text evidence="2">The sequence shown here is derived from an EMBL/GenBank/DDBJ whole genome shotgun (WGS) entry which is preliminary data.</text>
</comment>
<feature type="compositionally biased region" description="Low complexity" evidence="1">
    <location>
        <begin position="56"/>
        <end position="68"/>
    </location>
</feature>
<organism evidence="2 3">
    <name type="scientific">Arabis nemorensis</name>
    <dbReference type="NCBI Taxonomy" id="586526"/>
    <lineage>
        <taxon>Eukaryota</taxon>
        <taxon>Viridiplantae</taxon>
        <taxon>Streptophyta</taxon>
        <taxon>Embryophyta</taxon>
        <taxon>Tracheophyta</taxon>
        <taxon>Spermatophyta</taxon>
        <taxon>Magnoliopsida</taxon>
        <taxon>eudicotyledons</taxon>
        <taxon>Gunneridae</taxon>
        <taxon>Pentapetalae</taxon>
        <taxon>rosids</taxon>
        <taxon>malvids</taxon>
        <taxon>Brassicales</taxon>
        <taxon>Brassicaceae</taxon>
        <taxon>Arabideae</taxon>
        <taxon>Arabis</taxon>
    </lineage>
</organism>
<reference evidence="2" key="1">
    <citation type="submission" date="2019-07" db="EMBL/GenBank/DDBJ databases">
        <authorList>
            <person name="Dittberner H."/>
        </authorList>
    </citation>
    <scope>NUCLEOTIDE SEQUENCE [LARGE SCALE GENOMIC DNA]</scope>
</reference>
<sequence>MALRLARSVLAKVNPMMPRLGAAASKSESFGKQFYSSSPSRPISSTHRFSHHLGKELSSSEGELSSSP</sequence>
<feature type="region of interest" description="Disordered" evidence="1">
    <location>
        <begin position="35"/>
        <end position="68"/>
    </location>
</feature>
<gene>
    <name evidence="2" type="ORF">ANE_LOCUS22545</name>
</gene>
<feature type="compositionally biased region" description="Low complexity" evidence="1">
    <location>
        <begin position="36"/>
        <end position="45"/>
    </location>
</feature>
<evidence type="ECO:0000313" key="2">
    <source>
        <dbReference type="EMBL" id="VVB12101.1"/>
    </source>
</evidence>
<proteinExistence type="predicted"/>
<name>A0A565CF05_9BRAS</name>